<keyword evidence="1" id="KW-1133">Transmembrane helix</keyword>
<keyword evidence="1" id="KW-0472">Membrane</keyword>
<gene>
    <name evidence="3" type="ORF">SAMN02745223_03035</name>
</gene>
<name>A0A1M5CS62_9HYPH</name>
<dbReference type="OrthoDB" id="9805504at2"/>
<dbReference type="RefSeq" id="WP_052950532.1">
    <property type="nucleotide sequence ID" value="NZ_FQVC01000009.1"/>
</dbReference>
<feature type="domain" description="Protein kinase" evidence="2">
    <location>
        <begin position="16"/>
        <end position="304"/>
    </location>
</feature>
<dbReference type="Gene3D" id="1.10.510.10">
    <property type="entry name" value="Transferase(Phosphotransferase) domain 1"/>
    <property type="match status" value="1"/>
</dbReference>
<reference evidence="3 4" key="1">
    <citation type="submission" date="2016-11" db="EMBL/GenBank/DDBJ databases">
        <authorList>
            <person name="Jaros S."/>
            <person name="Januszkiewicz K."/>
            <person name="Wedrychowicz H."/>
        </authorList>
    </citation>
    <scope>NUCLEOTIDE SEQUENCE [LARGE SCALE GENOMIC DNA]</scope>
    <source>
        <strain evidence="3 4">DSM 17137</strain>
    </source>
</reference>
<evidence type="ECO:0000256" key="1">
    <source>
        <dbReference type="SAM" id="Phobius"/>
    </source>
</evidence>
<organism evidence="3 4">
    <name type="scientific">Devosia limi DSM 17137</name>
    <dbReference type="NCBI Taxonomy" id="1121477"/>
    <lineage>
        <taxon>Bacteria</taxon>
        <taxon>Pseudomonadati</taxon>
        <taxon>Pseudomonadota</taxon>
        <taxon>Alphaproteobacteria</taxon>
        <taxon>Hyphomicrobiales</taxon>
        <taxon>Devosiaceae</taxon>
        <taxon>Devosia</taxon>
    </lineage>
</organism>
<evidence type="ECO:0000313" key="4">
    <source>
        <dbReference type="Proteomes" id="UP000184533"/>
    </source>
</evidence>
<keyword evidence="1" id="KW-0812">Transmembrane</keyword>
<evidence type="ECO:0000313" key="3">
    <source>
        <dbReference type="EMBL" id="SHF57569.1"/>
    </source>
</evidence>
<dbReference type="SUPFAM" id="SSF56112">
    <property type="entry name" value="Protein kinase-like (PK-like)"/>
    <property type="match status" value="1"/>
</dbReference>
<sequence length="642" mass="70464">MTRRPTDILNEAGQSLTLGSRLGGGGEGDVWDIPAKPDLVAKIYHSPLTADRAAKIQAMSSFRTDALVKLTAWPAGLLRHRIQGPIGLLMPKVSGRKDIHHLYSPKSRRADFQSADWRFLMRTAANAARAFAAVHDAGGVIGDVNHGSILVAQDATVKLIDCDSFQVSLGGRRYFCEVGVETFTPPELQGKSFKGVTRTPNHDNFGLAVMTFLLLFMGRHPFAGRYSGAGDMPISKAIEEVRFPYGSRHTAVGMLQPPGTPPLSIVGPDAEFFFERAFAREMIPGGRPSAVEWIEVLSTTERELKQCASNPAHWHHRSTSCPWCPMEGATGVPLFGMAHVQGAQGFAFDIVGLWRQIEAIGDPGPVPGLPTTSKTASSAAKAVAAKKNLRGVLAAGAAIAAFAGAISYMPGIWWLAPPLAAFLIWKLMEDDDRSKSVRVAADQAIQNWVTLNHQWNQRAGNEAFLKRRAELTQLKSRWEGMPNERLRRLDQLKRNHRQLQLEAYLDRFELATAKIESVGAGRKQTLESYGIETALDVTQAALFSVPGFGPKTNQKLLRWRAGIEAKFVFNPSLPVDPREIQKVEASVLRDRSELEGKLRQGLLELRQIAAQVLSVRQHMRDQVAKAFDTKLQADADLAAIGR</sequence>
<dbReference type="GO" id="GO:0005524">
    <property type="term" value="F:ATP binding"/>
    <property type="evidence" value="ECO:0007669"/>
    <property type="project" value="InterPro"/>
</dbReference>
<dbReference type="InterPro" id="IPR000719">
    <property type="entry name" value="Prot_kinase_dom"/>
</dbReference>
<keyword evidence="3" id="KW-0418">Kinase</keyword>
<dbReference type="PROSITE" id="PS50011">
    <property type="entry name" value="PROTEIN_KINASE_DOM"/>
    <property type="match status" value="1"/>
</dbReference>
<dbReference type="GO" id="GO:0004672">
    <property type="term" value="F:protein kinase activity"/>
    <property type="evidence" value="ECO:0007669"/>
    <property type="project" value="InterPro"/>
</dbReference>
<keyword evidence="3" id="KW-0238">DNA-binding</keyword>
<dbReference type="GO" id="GO:0003677">
    <property type="term" value="F:DNA binding"/>
    <property type="evidence" value="ECO:0007669"/>
    <property type="project" value="UniProtKB-KW"/>
</dbReference>
<proteinExistence type="predicted"/>
<dbReference type="Proteomes" id="UP000184533">
    <property type="component" value="Unassembled WGS sequence"/>
</dbReference>
<dbReference type="AlphaFoldDB" id="A0A1M5CS62"/>
<dbReference type="InterPro" id="IPR011009">
    <property type="entry name" value="Kinase-like_dom_sf"/>
</dbReference>
<protein>
    <submittedName>
        <fullName evidence="3">Protein kinase and helix-hairpin-helix DNA-binding domain-containing protein</fullName>
    </submittedName>
</protein>
<keyword evidence="3" id="KW-0808">Transferase</keyword>
<evidence type="ECO:0000259" key="2">
    <source>
        <dbReference type="PROSITE" id="PS50011"/>
    </source>
</evidence>
<feature type="transmembrane region" description="Helical" evidence="1">
    <location>
        <begin position="389"/>
        <end position="406"/>
    </location>
</feature>
<accession>A0A1M5CS62</accession>
<dbReference type="EMBL" id="FQVC01000009">
    <property type="protein sequence ID" value="SHF57569.1"/>
    <property type="molecule type" value="Genomic_DNA"/>
</dbReference>